<evidence type="ECO:0000256" key="3">
    <source>
        <dbReference type="ARBA" id="ARBA00022692"/>
    </source>
</evidence>
<keyword evidence="8" id="KW-1185">Reference proteome</keyword>
<dbReference type="AlphaFoldDB" id="A0A6A5XMB0"/>
<evidence type="ECO:0000256" key="2">
    <source>
        <dbReference type="ARBA" id="ARBA00022448"/>
    </source>
</evidence>
<evidence type="ECO:0000256" key="1">
    <source>
        <dbReference type="ARBA" id="ARBA00004141"/>
    </source>
</evidence>
<keyword evidence="2" id="KW-0813">Transport</keyword>
<accession>A0A6A5XMB0</accession>
<keyword evidence="5 6" id="KW-0472">Membrane</keyword>
<protein>
    <submittedName>
        <fullName evidence="7">MFS general substrate transporter</fullName>
    </submittedName>
</protein>
<dbReference type="SUPFAM" id="SSF103473">
    <property type="entry name" value="MFS general substrate transporter"/>
    <property type="match status" value="1"/>
</dbReference>
<organism evidence="7 8">
    <name type="scientific">Aaosphaeria arxii CBS 175.79</name>
    <dbReference type="NCBI Taxonomy" id="1450172"/>
    <lineage>
        <taxon>Eukaryota</taxon>
        <taxon>Fungi</taxon>
        <taxon>Dikarya</taxon>
        <taxon>Ascomycota</taxon>
        <taxon>Pezizomycotina</taxon>
        <taxon>Dothideomycetes</taxon>
        <taxon>Pleosporomycetidae</taxon>
        <taxon>Pleosporales</taxon>
        <taxon>Pleosporales incertae sedis</taxon>
        <taxon>Aaosphaeria</taxon>
    </lineage>
</organism>
<name>A0A6A5XMB0_9PLEO</name>
<keyword evidence="4 6" id="KW-1133">Transmembrane helix</keyword>
<dbReference type="Proteomes" id="UP000799778">
    <property type="component" value="Unassembled WGS sequence"/>
</dbReference>
<dbReference type="Gene3D" id="1.20.1250.20">
    <property type="entry name" value="MFS general substrate transporter like domains"/>
    <property type="match status" value="2"/>
</dbReference>
<feature type="transmembrane region" description="Helical" evidence="6">
    <location>
        <begin position="284"/>
        <end position="305"/>
    </location>
</feature>
<comment type="subcellular location">
    <subcellularLocation>
        <location evidence="1">Membrane</location>
        <topology evidence="1">Multi-pass membrane protein</topology>
    </subcellularLocation>
</comment>
<dbReference type="FunFam" id="1.20.1250.20:FF:000106">
    <property type="entry name" value="MFS transporter, putative"/>
    <property type="match status" value="1"/>
</dbReference>
<dbReference type="RefSeq" id="XP_033382290.1">
    <property type="nucleotide sequence ID" value="XM_033533296.1"/>
</dbReference>
<dbReference type="GO" id="GO:0022857">
    <property type="term" value="F:transmembrane transporter activity"/>
    <property type="evidence" value="ECO:0007669"/>
    <property type="project" value="InterPro"/>
</dbReference>
<evidence type="ECO:0000256" key="6">
    <source>
        <dbReference type="SAM" id="Phobius"/>
    </source>
</evidence>
<feature type="transmembrane region" description="Helical" evidence="6">
    <location>
        <begin position="397"/>
        <end position="417"/>
    </location>
</feature>
<dbReference type="InterPro" id="IPR036259">
    <property type="entry name" value="MFS_trans_sf"/>
</dbReference>
<feature type="transmembrane region" description="Helical" evidence="6">
    <location>
        <begin position="252"/>
        <end position="272"/>
    </location>
</feature>
<reference evidence="7" key="1">
    <citation type="journal article" date="2020" name="Stud. Mycol.">
        <title>101 Dothideomycetes genomes: a test case for predicting lifestyles and emergence of pathogens.</title>
        <authorList>
            <person name="Haridas S."/>
            <person name="Albert R."/>
            <person name="Binder M."/>
            <person name="Bloem J."/>
            <person name="Labutti K."/>
            <person name="Salamov A."/>
            <person name="Andreopoulos B."/>
            <person name="Baker S."/>
            <person name="Barry K."/>
            <person name="Bills G."/>
            <person name="Bluhm B."/>
            <person name="Cannon C."/>
            <person name="Castanera R."/>
            <person name="Culley D."/>
            <person name="Daum C."/>
            <person name="Ezra D."/>
            <person name="Gonzalez J."/>
            <person name="Henrissat B."/>
            <person name="Kuo A."/>
            <person name="Liang C."/>
            <person name="Lipzen A."/>
            <person name="Lutzoni F."/>
            <person name="Magnuson J."/>
            <person name="Mondo S."/>
            <person name="Nolan M."/>
            <person name="Ohm R."/>
            <person name="Pangilinan J."/>
            <person name="Park H.-J."/>
            <person name="Ramirez L."/>
            <person name="Alfaro M."/>
            <person name="Sun H."/>
            <person name="Tritt A."/>
            <person name="Yoshinaga Y."/>
            <person name="Zwiers L.-H."/>
            <person name="Turgeon B."/>
            <person name="Goodwin S."/>
            <person name="Spatafora J."/>
            <person name="Crous P."/>
            <person name="Grigoriev I."/>
        </authorList>
    </citation>
    <scope>NUCLEOTIDE SEQUENCE</scope>
    <source>
        <strain evidence="7">CBS 175.79</strain>
    </source>
</reference>
<dbReference type="GeneID" id="54290693"/>
<evidence type="ECO:0000256" key="4">
    <source>
        <dbReference type="ARBA" id="ARBA00022989"/>
    </source>
</evidence>
<dbReference type="PANTHER" id="PTHR43791">
    <property type="entry name" value="PERMEASE-RELATED"/>
    <property type="match status" value="1"/>
</dbReference>
<dbReference type="OrthoDB" id="1935484at2759"/>
<feature type="transmembrane region" description="Helical" evidence="6">
    <location>
        <begin position="491"/>
        <end position="511"/>
    </location>
</feature>
<proteinExistence type="predicted"/>
<dbReference type="EMBL" id="ML978071">
    <property type="protein sequence ID" value="KAF2013951.1"/>
    <property type="molecule type" value="Genomic_DNA"/>
</dbReference>
<gene>
    <name evidence="7" type="ORF">BU24DRAFT_483798</name>
</gene>
<sequence>MKSYLRSWRQSLRPLYPHNNVSSYQALSQGDSEDQVDMTKVSSVHVTSFAEDPVMTEQLLLPRKPEESSIGFQDENPFSDPETAAHWAGVYEKAEYECRHIFDPTLSWSEAEERALVRKLDGRVCLWACIMFFGLQVDRGNLVQAVADNMLDDLNLNTNDYNRGNIIFLISFLCAELPSQLISKKLGPDRWIPLQITLWSIVAMSQAAIKDKYGFFITRALLGLLEGGFIPDMVLWLSYYYNSRELPIRLSFFWTALSVTTIVTSLLAFALLHMRGIAGWPGWAWLFLVEGAITFTIGIASFFMMPASAAQTKTWFRPKGWFTDRELSIAVNRVLRDDPSKGDMHNRQALTLFNLFQSLKDYNLWPLYAIGLIAYMPQGPPSRYITLIFRNLGFSTFSSNLLAIPYNVFHIITLIGLTKLSDRLKERTLVSMIQNLWTLPCVIALKFWSKSMTDPWGTYALITVLLSYPYCHAILVGWTSKNANNVGSRTVSAAMYNMMVQLGSVISNTIYREDDKPRYERGNKWLIITNLLSIAVFLLTKLYYVTVNKRREKRWQRLTLEQRAEYTRTTTDRGSQRLDFRFAH</sequence>
<dbReference type="GO" id="GO:0016020">
    <property type="term" value="C:membrane"/>
    <property type="evidence" value="ECO:0007669"/>
    <property type="project" value="UniProtKB-SubCell"/>
</dbReference>
<evidence type="ECO:0000256" key="5">
    <source>
        <dbReference type="ARBA" id="ARBA00023136"/>
    </source>
</evidence>
<feature type="transmembrane region" description="Helical" evidence="6">
    <location>
        <begin position="460"/>
        <end position="479"/>
    </location>
</feature>
<evidence type="ECO:0000313" key="7">
    <source>
        <dbReference type="EMBL" id="KAF2013951.1"/>
    </source>
</evidence>
<dbReference type="FunFam" id="1.20.1250.20:FF:000247">
    <property type="entry name" value="MFS general substrate transporter"/>
    <property type="match status" value="1"/>
</dbReference>
<dbReference type="PANTHER" id="PTHR43791:SF29">
    <property type="entry name" value="MAJOR FACILITATOR SUPERFAMILY (MFS) PROFILE DOMAIN-CONTAINING PROTEIN"/>
    <property type="match status" value="1"/>
</dbReference>
<evidence type="ECO:0000313" key="8">
    <source>
        <dbReference type="Proteomes" id="UP000799778"/>
    </source>
</evidence>
<dbReference type="InterPro" id="IPR011701">
    <property type="entry name" value="MFS"/>
</dbReference>
<keyword evidence="3 6" id="KW-0812">Transmembrane</keyword>
<feature type="transmembrane region" description="Helical" evidence="6">
    <location>
        <begin position="523"/>
        <end position="544"/>
    </location>
</feature>
<dbReference type="Pfam" id="PF07690">
    <property type="entry name" value="MFS_1"/>
    <property type="match status" value="1"/>
</dbReference>
<feature type="transmembrane region" description="Helical" evidence="6">
    <location>
        <begin position="215"/>
        <end position="240"/>
    </location>
</feature>